<gene>
    <name evidence="8" type="ORF">GCM10025789_12180</name>
</gene>
<dbReference type="Gene3D" id="3.20.20.80">
    <property type="entry name" value="Glycosidases"/>
    <property type="match status" value="1"/>
</dbReference>
<evidence type="ECO:0000256" key="4">
    <source>
        <dbReference type="ARBA" id="ARBA00022729"/>
    </source>
</evidence>
<keyword evidence="5" id="KW-0378">Hydrolase</keyword>
<keyword evidence="4" id="KW-0732">Signal</keyword>
<evidence type="ECO:0000256" key="2">
    <source>
        <dbReference type="ARBA" id="ARBA00007951"/>
    </source>
</evidence>
<evidence type="ECO:0000256" key="5">
    <source>
        <dbReference type="ARBA" id="ARBA00022801"/>
    </source>
</evidence>
<dbReference type="Proteomes" id="UP001501521">
    <property type="component" value="Unassembled WGS sequence"/>
</dbReference>
<evidence type="ECO:0000313" key="8">
    <source>
        <dbReference type="EMBL" id="GAA4896067.1"/>
    </source>
</evidence>
<dbReference type="PIRSF" id="PIRSF001092">
    <property type="entry name" value="Alpha-L-fucosidase"/>
    <property type="match status" value="1"/>
</dbReference>
<dbReference type="InterPro" id="IPR057739">
    <property type="entry name" value="Glyco_hydro_29_N"/>
</dbReference>
<dbReference type="InterPro" id="IPR016286">
    <property type="entry name" value="FUC_metazoa-typ"/>
</dbReference>
<dbReference type="Pfam" id="PF01120">
    <property type="entry name" value="Alpha_L_fucos"/>
    <property type="match status" value="1"/>
</dbReference>
<evidence type="ECO:0000256" key="1">
    <source>
        <dbReference type="ARBA" id="ARBA00004071"/>
    </source>
</evidence>
<comment type="function">
    <text evidence="1">Alpha-L-fucosidase is responsible for hydrolyzing the alpha-1,6-linked fucose joined to the reducing-end N-acetylglucosamine of the carbohydrate moieties of glycoproteins.</text>
</comment>
<protein>
    <recommendedName>
        <fullName evidence="3">alpha-L-fucosidase</fullName>
        <ecNumber evidence="3">3.2.1.51</ecNumber>
    </recommendedName>
</protein>
<dbReference type="EC" id="3.2.1.51" evidence="3"/>
<dbReference type="SMART" id="SM00812">
    <property type="entry name" value="Alpha_L_fucos"/>
    <property type="match status" value="1"/>
</dbReference>
<comment type="similarity">
    <text evidence="2">Belongs to the glycosyl hydrolase 29 family.</text>
</comment>
<organism evidence="8 9">
    <name type="scientific">Tessaracoccus lubricantis</name>
    <dbReference type="NCBI Taxonomy" id="545543"/>
    <lineage>
        <taxon>Bacteria</taxon>
        <taxon>Bacillati</taxon>
        <taxon>Actinomycetota</taxon>
        <taxon>Actinomycetes</taxon>
        <taxon>Propionibacteriales</taxon>
        <taxon>Propionibacteriaceae</taxon>
        <taxon>Tessaracoccus</taxon>
    </lineage>
</organism>
<comment type="caution">
    <text evidence="8">The sequence shown here is derived from an EMBL/GenBank/DDBJ whole genome shotgun (WGS) entry which is preliminary data.</text>
</comment>
<sequence>MLNFDTRTGPQFTVAPQYPDLRVPEWYRDAKLGIFIHWGIYSVPGWAQLHGERNVQPEEAYALHEYAEWYGNTWRIPGSPTQRHHVETFGLGTSYEDLVDLWQAERFDATTMVSQVLRSGARYIIPTTKHHEGLCLWDTKTTPFSTAQRGPKRDLIAELHDAVRAAGVRFGVYFSGALDWHVSDLPPIQSDRDLFALRRNDAKFSQYSTRQMQELIARFSPDVLWNDIDWPDGGKGDEPYGLAALFRSYLSAVPDGVVNDRWGIPTHGFLTREYTHVGETLPHPWEACRGLGQSFGYNRVEDEHASMSGAELIAYLVDVVAKNGNLLINVGPRADGTIPELQLRALEELGAWLDVNGEAIFATRPWLRYGDGQVRYTHSEGTVYCQLLNPGEGELVLPAELSTVQTVEWLGGTETAVIDGVVEVPEVLRTSPVAVARVG</sequence>
<feature type="domain" description="Glycoside hydrolase family 29 N-terminal" evidence="7">
    <location>
        <begin position="22"/>
        <end position="358"/>
    </location>
</feature>
<dbReference type="PANTHER" id="PTHR10030:SF37">
    <property type="entry name" value="ALPHA-L-FUCOSIDASE-RELATED"/>
    <property type="match status" value="1"/>
</dbReference>
<name>A0ABP9F9X2_9ACTN</name>
<evidence type="ECO:0000259" key="7">
    <source>
        <dbReference type="Pfam" id="PF01120"/>
    </source>
</evidence>
<dbReference type="EMBL" id="BAABLV010000019">
    <property type="protein sequence ID" value="GAA4896067.1"/>
    <property type="molecule type" value="Genomic_DNA"/>
</dbReference>
<dbReference type="PRINTS" id="PR00741">
    <property type="entry name" value="GLHYDRLASE29"/>
</dbReference>
<reference evidence="9" key="1">
    <citation type="journal article" date="2019" name="Int. J. Syst. Evol. Microbiol.">
        <title>The Global Catalogue of Microorganisms (GCM) 10K type strain sequencing project: providing services to taxonomists for standard genome sequencing and annotation.</title>
        <authorList>
            <consortium name="The Broad Institute Genomics Platform"/>
            <consortium name="The Broad Institute Genome Sequencing Center for Infectious Disease"/>
            <person name="Wu L."/>
            <person name="Ma J."/>
        </authorList>
    </citation>
    <scope>NUCLEOTIDE SEQUENCE [LARGE SCALE GENOMIC DNA]</scope>
    <source>
        <strain evidence="9">JCM 19125</strain>
    </source>
</reference>
<proteinExistence type="inferred from homology"/>
<accession>A0ABP9F9X2</accession>
<evidence type="ECO:0000256" key="3">
    <source>
        <dbReference type="ARBA" id="ARBA00012662"/>
    </source>
</evidence>
<dbReference type="InterPro" id="IPR017853">
    <property type="entry name" value="GH"/>
</dbReference>
<dbReference type="PANTHER" id="PTHR10030">
    <property type="entry name" value="ALPHA-L-FUCOSIDASE"/>
    <property type="match status" value="1"/>
</dbReference>
<dbReference type="SUPFAM" id="SSF51445">
    <property type="entry name" value="(Trans)glycosidases"/>
    <property type="match status" value="1"/>
</dbReference>
<dbReference type="InterPro" id="IPR000933">
    <property type="entry name" value="Glyco_hydro_29"/>
</dbReference>
<dbReference type="RefSeq" id="WP_345580487.1">
    <property type="nucleotide sequence ID" value="NZ_BAABLV010000019.1"/>
</dbReference>
<keyword evidence="6" id="KW-0326">Glycosidase</keyword>
<evidence type="ECO:0000313" key="9">
    <source>
        <dbReference type="Proteomes" id="UP001501521"/>
    </source>
</evidence>
<keyword evidence="9" id="KW-1185">Reference proteome</keyword>
<evidence type="ECO:0000256" key="6">
    <source>
        <dbReference type="ARBA" id="ARBA00023295"/>
    </source>
</evidence>